<dbReference type="GeneID" id="585068"/>
<dbReference type="SMART" id="SM00471">
    <property type="entry name" value="HDc"/>
    <property type="match status" value="1"/>
</dbReference>
<proteinExistence type="inferred from homology"/>
<reference evidence="3" key="2">
    <citation type="submission" date="2021-01" db="UniProtKB">
        <authorList>
            <consortium name="EnsemblMetazoa"/>
        </authorList>
    </citation>
    <scope>IDENTIFICATION</scope>
</reference>
<dbReference type="OrthoDB" id="9991235at2759"/>
<evidence type="ECO:0000256" key="1">
    <source>
        <dbReference type="ARBA" id="ARBA00005776"/>
    </source>
</evidence>
<evidence type="ECO:0000313" key="4">
    <source>
        <dbReference type="Proteomes" id="UP000007110"/>
    </source>
</evidence>
<dbReference type="InParanoid" id="A0A7M7HM66"/>
<dbReference type="Gene3D" id="3.30.70.2760">
    <property type="match status" value="1"/>
</dbReference>
<dbReference type="GO" id="GO:0005634">
    <property type="term" value="C:nucleus"/>
    <property type="evidence" value="ECO:0000318"/>
    <property type="project" value="GO_Central"/>
</dbReference>
<dbReference type="CDD" id="cd00077">
    <property type="entry name" value="HDc"/>
    <property type="match status" value="1"/>
</dbReference>
<sequence>MEFKSDVLLKIIDTPQFQRLQDIKQLGCSFSVFPGATHTRLAHSLGVCHLAGEFLLPLQRNQPELGIKDKDILCVQIAGLCHDLGRGPFSHVFENDLLPRLGIKNKKGEPLKHGDLTLMMFDHLIEENDLMDTFKQHDIQENDILTIKSMMEGNVDECNDPRKRFLFEVVVNKRNGIDVDKWDSLARDCHHLGIANNFDHRRCMKFARVILVPEHKVEDDKGGRVTIPEELQICFKNKEAENLYEMFRGQHTLQRKALKHKVTSVMEHMVMEALMKADEHVMIFPGKDGTMLTMTQTLEQQDMHAFTYMTDTAIDQVLSSGEVELNVRVAKEIVKRAKARDVYTSAGDVLIPPLAKLRSPDEIAEKISKADLGLPAEDLAVRVVIINYGQKDKNPMDSIRFYSKDSPDDALVLGEDEVSWVIPKKFQERYVRLYCRKPEQAAKAGERFKDWCRKKNFPRREKVAKVQSYLGI</sequence>
<dbReference type="InterPro" id="IPR003607">
    <property type="entry name" value="HD/PDEase_dom"/>
</dbReference>
<keyword evidence="4" id="KW-1185">Reference proteome</keyword>
<dbReference type="InterPro" id="IPR050135">
    <property type="entry name" value="dGTPase-like"/>
</dbReference>
<protein>
    <recommendedName>
        <fullName evidence="2">HD/PDEase domain-containing protein</fullName>
    </recommendedName>
</protein>
<reference evidence="4" key="1">
    <citation type="submission" date="2015-02" db="EMBL/GenBank/DDBJ databases">
        <title>Genome sequencing for Strongylocentrotus purpuratus.</title>
        <authorList>
            <person name="Murali S."/>
            <person name="Liu Y."/>
            <person name="Vee V."/>
            <person name="English A."/>
            <person name="Wang M."/>
            <person name="Skinner E."/>
            <person name="Han Y."/>
            <person name="Muzny D.M."/>
            <person name="Worley K.C."/>
            <person name="Gibbs R.A."/>
        </authorList>
    </citation>
    <scope>NUCLEOTIDE SEQUENCE</scope>
</reference>
<dbReference type="OMA" id="NCEHSRF"/>
<dbReference type="GO" id="GO:0006203">
    <property type="term" value="P:dGTP catabolic process"/>
    <property type="evidence" value="ECO:0000318"/>
    <property type="project" value="GO_Central"/>
</dbReference>
<comment type="similarity">
    <text evidence="1">Belongs to the SAMHD1 family.</text>
</comment>
<dbReference type="EnsemblMetazoa" id="XM_011682029">
    <property type="protein sequence ID" value="XP_011680331"/>
    <property type="gene ID" value="LOC585068"/>
</dbReference>
<dbReference type="Proteomes" id="UP000007110">
    <property type="component" value="Unassembled WGS sequence"/>
</dbReference>
<dbReference type="Pfam" id="PF01966">
    <property type="entry name" value="HD"/>
    <property type="match status" value="1"/>
</dbReference>
<feature type="domain" description="HD/PDEase" evidence="2">
    <location>
        <begin position="36"/>
        <end position="194"/>
    </location>
</feature>
<dbReference type="SUPFAM" id="SSF109604">
    <property type="entry name" value="HD-domain/PDEase-like"/>
    <property type="match status" value="1"/>
</dbReference>
<accession>A0A7M7HM66</accession>
<dbReference type="PANTHER" id="PTHR11373:SF4">
    <property type="entry name" value="DEOXYNUCLEOSIDE TRIPHOSPHATE TRIPHOSPHOHYDROLASE SAMHD1"/>
    <property type="match status" value="1"/>
</dbReference>
<evidence type="ECO:0000313" key="3">
    <source>
        <dbReference type="EnsemblMetazoa" id="XP_011680331"/>
    </source>
</evidence>
<dbReference type="RefSeq" id="XP_011680331.2">
    <property type="nucleotide sequence ID" value="XM_011682029.2"/>
</dbReference>
<dbReference type="GO" id="GO:0008832">
    <property type="term" value="F:dGTPase activity"/>
    <property type="evidence" value="ECO:0000318"/>
    <property type="project" value="GO_Central"/>
</dbReference>
<dbReference type="InterPro" id="IPR006674">
    <property type="entry name" value="HD_domain"/>
</dbReference>
<organism evidence="3 4">
    <name type="scientific">Strongylocentrotus purpuratus</name>
    <name type="common">Purple sea urchin</name>
    <dbReference type="NCBI Taxonomy" id="7668"/>
    <lineage>
        <taxon>Eukaryota</taxon>
        <taxon>Metazoa</taxon>
        <taxon>Echinodermata</taxon>
        <taxon>Eleutherozoa</taxon>
        <taxon>Echinozoa</taxon>
        <taxon>Echinoidea</taxon>
        <taxon>Euechinoidea</taxon>
        <taxon>Echinacea</taxon>
        <taxon>Camarodonta</taxon>
        <taxon>Echinidea</taxon>
        <taxon>Strongylocentrotidae</taxon>
        <taxon>Strongylocentrotus</taxon>
    </lineage>
</organism>
<dbReference type="KEGG" id="spu:585068"/>
<dbReference type="Gene3D" id="1.10.3210.10">
    <property type="entry name" value="Hypothetical protein af1432"/>
    <property type="match status" value="1"/>
</dbReference>
<dbReference type="AlphaFoldDB" id="A0A7M7HM66"/>
<name>A0A7M7HM66_STRPU</name>
<dbReference type="PANTHER" id="PTHR11373">
    <property type="entry name" value="DEOXYNUCLEOSIDE TRIPHOSPHATE TRIPHOSPHOHYDROLASE"/>
    <property type="match status" value="1"/>
</dbReference>
<evidence type="ECO:0000259" key="2">
    <source>
        <dbReference type="SMART" id="SM00471"/>
    </source>
</evidence>